<evidence type="ECO:0000256" key="12">
    <source>
        <dbReference type="ARBA" id="ARBA00030817"/>
    </source>
</evidence>
<dbReference type="InterPro" id="IPR029044">
    <property type="entry name" value="Nucleotide-diphossugar_trans"/>
</dbReference>
<dbReference type="InterPro" id="IPR005835">
    <property type="entry name" value="NTP_transferase_dom"/>
</dbReference>
<dbReference type="SUPFAM" id="SSF53448">
    <property type="entry name" value="Nucleotide-diphospho-sugar transferases"/>
    <property type="match status" value="1"/>
</dbReference>
<feature type="region of interest" description="Disordered" evidence="14">
    <location>
        <begin position="1"/>
        <end position="34"/>
    </location>
</feature>
<dbReference type="Gene3D" id="3.90.550.10">
    <property type="entry name" value="Spore Coat Polysaccharide Biosynthesis Protein SpsA, Chain A"/>
    <property type="match status" value="1"/>
</dbReference>
<protein>
    <recommendedName>
        <fullName evidence="5">glucose-1-phosphate adenylyltransferase</fullName>
        <ecNumber evidence="5">2.7.7.27</ecNumber>
    </recommendedName>
    <alternativeName>
        <fullName evidence="13">ADP-glucose pyrophosphorylase</fullName>
    </alternativeName>
    <alternativeName>
        <fullName evidence="12">ADP-glucose synthase</fullName>
    </alternativeName>
    <alternativeName>
        <fullName evidence="11">Alpha-D-glucose-1-phosphate adenyl transferase</fullName>
    </alternativeName>
</protein>
<evidence type="ECO:0000259" key="15">
    <source>
        <dbReference type="Pfam" id="PF00483"/>
    </source>
</evidence>
<sequence length="136" mass="15777">MNTLEREKEGEEEKRDLRRTRRGDPSRTSRKAATTVMMTITTAAKRTAMKKARDLSEKEGEEEMRDLRQVRRGLGLDAFMVTPEDAKKKNVEHILILSGDHLYQMDYMDFVQKHVNFQADIMVSCVPDSPWMIGML</sequence>
<feature type="compositionally biased region" description="Basic and acidic residues" evidence="14">
    <location>
        <begin position="1"/>
        <end position="27"/>
    </location>
</feature>
<dbReference type="PANTHER" id="PTHR43523:SF12">
    <property type="entry name" value="GLUCOSE-1-PHOSPHATE ADENYLYLTRANSFERASE LARGE SUBUNIT 1, CHLOROPLASTIC-RELATED"/>
    <property type="match status" value="1"/>
</dbReference>
<evidence type="ECO:0000256" key="1">
    <source>
        <dbReference type="ARBA" id="ARBA00000956"/>
    </source>
</evidence>
<keyword evidence="8" id="KW-0548">Nucleotidyltransferase</keyword>
<dbReference type="InterPro" id="IPR011831">
    <property type="entry name" value="ADP-Glc_PPase"/>
</dbReference>
<comment type="pathway">
    <text evidence="3">Glycan biosynthesis; starch biosynthesis.</text>
</comment>
<evidence type="ECO:0000256" key="9">
    <source>
        <dbReference type="ARBA" id="ARBA00022741"/>
    </source>
</evidence>
<dbReference type="GO" id="GO:0005978">
    <property type="term" value="P:glycogen biosynthetic process"/>
    <property type="evidence" value="ECO:0007669"/>
    <property type="project" value="InterPro"/>
</dbReference>
<evidence type="ECO:0000256" key="7">
    <source>
        <dbReference type="ARBA" id="ARBA00022679"/>
    </source>
</evidence>
<evidence type="ECO:0000256" key="8">
    <source>
        <dbReference type="ARBA" id="ARBA00022695"/>
    </source>
</evidence>
<keyword evidence="9" id="KW-0547">Nucleotide-binding</keyword>
<dbReference type="Proteomes" id="UP000823749">
    <property type="component" value="Chromosome 8"/>
</dbReference>
<evidence type="ECO:0000256" key="14">
    <source>
        <dbReference type="SAM" id="MobiDB-lite"/>
    </source>
</evidence>
<accession>A0AAV6J4J5</accession>
<dbReference type="EMBL" id="JACTNZ010000008">
    <property type="protein sequence ID" value="KAG5536071.1"/>
    <property type="molecule type" value="Genomic_DNA"/>
</dbReference>
<dbReference type="Pfam" id="PF00483">
    <property type="entry name" value="NTP_transferase"/>
    <property type="match status" value="1"/>
</dbReference>
<comment type="caution">
    <text evidence="16">The sequence shown here is derived from an EMBL/GenBank/DDBJ whole genome shotgun (WGS) entry which is preliminary data.</text>
</comment>
<evidence type="ECO:0000256" key="4">
    <source>
        <dbReference type="ARBA" id="ARBA00010443"/>
    </source>
</evidence>
<keyword evidence="17" id="KW-1185">Reference proteome</keyword>
<evidence type="ECO:0000256" key="6">
    <source>
        <dbReference type="ARBA" id="ARBA00022533"/>
    </source>
</evidence>
<dbReference type="GO" id="GO:0000166">
    <property type="term" value="F:nucleotide binding"/>
    <property type="evidence" value="ECO:0007669"/>
    <property type="project" value="UniProtKB-KW"/>
</dbReference>
<name>A0AAV6J4J5_9ERIC</name>
<evidence type="ECO:0000256" key="13">
    <source>
        <dbReference type="ARBA" id="ARBA00032494"/>
    </source>
</evidence>
<dbReference type="GO" id="GO:0008878">
    <property type="term" value="F:glucose-1-phosphate adenylyltransferase activity"/>
    <property type="evidence" value="ECO:0007669"/>
    <property type="project" value="UniProtKB-EC"/>
</dbReference>
<keyword evidence="10" id="KW-0750">Starch biosynthesis</keyword>
<organism evidence="16 17">
    <name type="scientific">Rhododendron griersonianum</name>
    <dbReference type="NCBI Taxonomy" id="479676"/>
    <lineage>
        <taxon>Eukaryota</taxon>
        <taxon>Viridiplantae</taxon>
        <taxon>Streptophyta</taxon>
        <taxon>Embryophyta</taxon>
        <taxon>Tracheophyta</taxon>
        <taxon>Spermatophyta</taxon>
        <taxon>Magnoliopsida</taxon>
        <taxon>eudicotyledons</taxon>
        <taxon>Gunneridae</taxon>
        <taxon>Pentapetalae</taxon>
        <taxon>asterids</taxon>
        <taxon>Ericales</taxon>
        <taxon>Ericaceae</taxon>
        <taxon>Ericoideae</taxon>
        <taxon>Rhodoreae</taxon>
        <taxon>Rhododendron</taxon>
    </lineage>
</organism>
<evidence type="ECO:0000256" key="3">
    <source>
        <dbReference type="ARBA" id="ARBA00004727"/>
    </source>
</evidence>
<keyword evidence="6" id="KW-0021">Allosteric enzyme</keyword>
<proteinExistence type="inferred from homology"/>
<reference evidence="16" key="1">
    <citation type="submission" date="2020-08" db="EMBL/GenBank/DDBJ databases">
        <title>Plant Genome Project.</title>
        <authorList>
            <person name="Zhang R.-G."/>
        </authorList>
    </citation>
    <scope>NUCLEOTIDE SEQUENCE</scope>
    <source>
        <strain evidence="16">WSP0</strain>
        <tissue evidence="16">Leaf</tissue>
    </source>
</reference>
<feature type="region of interest" description="Disordered" evidence="14">
    <location>
        <begin position="46"/>
        <end position="66"/>
    </location>
</feature>
<evidence type="ECO:0000313" key="16">
    <source>
        <dbReference type="EMBL" id="KAG5536071.1"/>
    </source>
</evidence>
<evidence type="ECO:0000256" key="5">
    <source>
        <dbReference type="ARBA" id="ARBA00012460"/>
    </source>
</evidence>
<dbReference type="EMBL" id="JACTNZ010000008">
    <property type="protein sequence ID" value="KAG5536069.1"/>
    <property type="molecule type" value="Genomic_DNA"/>
</dbReference>
<dbReference type="EC" id="2.7.7.27" evidence="5"/>
<evidence type="ECO:0000313" key="17">
    <source>
        <dbReference type="Proteomes" id="UP000823749"/>
    </source>
</evidence>
<comment type="similarity">
    <text evidence="4">Belongs to the bacterial/plant glucose-1-phosphate adenylyltransferase family.</text>
</comment>
<keyword evidence="7" id="KW-0808">Transferase</keyword>
<gene>
    <name evidence="16" type="ORF">RHGRI_023751</name>
</gene>
<feature type="domain" description="Nucleotidyl transferase" evidence="15">
    <location>
        <begin position="38"/>
        <end position="127"/>
    </location>
</feature>
<evidence type="ECO:0000256" key="11">
    <source>
        <dbReference type="ARBA" id="ARBA00030645"/>
    </source>
</evidence>
<dbReference type="GO" id="GO:0019252">
    <property type="term" value="P:starch biosynthetic process"/>
    <property type="evidence" value="ECO:0007669"/>
    <property type="project" value="UniProtKB-KW"/>
</dbReference>
<evidence type="ECO:0000256" key="10">
    <source>
        <dbReference type="ARBA" id="ARBA00022922"/>
    </source>
</evidence>
<evidence type="ECO:0000256" key="2">
    <source>
        <dbReference type="ARBA" id="ARBA00002231"/>
    </source>
</evidence>
<comment type="catalytic activity">
    <reaction evidence="1">
        <text>alpha-D-glucose 1-phosphate + ATP + H(+) = ADP-alpha-D-glucose + diphosphate</text>
        <dbReference type="Rhea" id="RHEA:12120"/>
        <dbReference type="ChEBI" id="CHEBI:15378"/>
        <dbReference type="ChEBI" id="CHEBI:30616"/>
        <dbReference type="ChEBI" id="CHEBI:33019"/>
        <dbReference type="ChEBI" id="CHEBI:57498"/>
        <dbReference type="ChEBI" id="CHEBI:58601"/>
        <dbReference type="EC" id="2.7.7.27"/>
    </reaction>
</comment>
<dbReference type="PANTHER" id="PTHR43523">
    <property type="entry name" value="GLUCOSE-1-PHOSPHATE ADENYLYLTRANSFERASE-RELATED"/>
    <property type="match status" value="1"/>
</dbReference>
<dbReference type="AlphaFoldDB" id="A0AAV6J4J5"/>
<comment type="function">
    <text evidence="2">This protein plays a role in synthesis of starch. It catalyzes the synthesis of the activated glycosyl donor, ADP-glucose from Glc-1-P and ATP.</text>
</comment>